<proteinExistence type="predicted"/>
<dbReference type="SUPFAM" id="SSF52091">
    <property type="entry name" value="SpoIIaa-like"/>
    <property type="match status" value="1"/>
</dbReference>
<dbReference type="InterPro" id="IPR036513">
    <property type="entry name" value="STAS_dom_sf"/>
</dbReference>
<keyword evidence="3" id="KW-1185">Reference proteome</keyword>
<dbReference type="EMBL" id="QGKM01000004">
    <property type="protein sequence ID" value="PWR00403.1"/>
    <property type="molecule type" value="Genomic_DNA"/>
</dbReference>
<accession>A0A317CVM8</accession>
<evidence type="ECO:0000259" key="1">
    <source>
        <dbReference type="PROSITE" id="PS50801"/>
    </source>
</evidence>
<gene>
    <name evidence="2" type="ORF">DKW60_02295</name>
</gene>
<dbReference type="RefSeq" id="WP_109836048.1">
    <property type="nucleotide sequence ID" value="NZ_QGKM01000004.1"/>
</dbReference>
<dbReference type="InterPro" id="IPR058548">
    <property type="entry name" value="MlaB-like_STAS"/>
</dbReference>
<dbReference type="InterPro" id="IPR002645">
    <property type="entry name" value="STAS_dom"/>
</dbReference>
<name>A0A317CVM8_9GAMM</name>
<organism evidence="2 3">
    <name type="scientific">Leucothrix pacifica</name>
    <dbReference type="NCBI Taxonomy" id="1247513"/>
    <lineage>
        <taxon>Bacteria</taxon>
        <taxon>Pseudomonadati</taxon>
        <taxon>Pseudomonadota</taxon>
        <taxon>Gammaproteobacteria</taxon>
        <taxon>Thiotrichales</taxon>
        <taxon>Thiotrichaceae</taxon>
        <taxon>Leucothrix</taxon>
    </lineage>
</organism>
<dbReference type="AlphaFoldDB" id="A0A317CVM8"/>
<sequence length="102" mass="10823">MSAFTITASQTDPGLYQLSGQLGYDNAKAVALEGEKLMATSQQAITLDFAAVERVDTAGIAVILSWTRLAQEKQQSFAIRGLPAQALALIENSGLSRLLPVT</sequence>
<feature type="domain" description="STAS" evidence="1">
    <location>
        <begin position="15"/>
        <end position="102"/>
    </location>
</feature>
<protein>
    <recommendedName>
        <fullName evidence="1">STAS domain-containing protein</fullName>
    </recommendedName>
</protein>
<dbReference type="CDD" id="cd07043">
    <property type="entry name" value="STAS_anti-anti-sigma_factors"/>
    <property type="match status" value="1"/>
</dbReference>
<dbReference type="PROSITE" id="PS50801">
    <property type="entry name" value="STAS"/>
    <property type="match status" value="1"/>
</dbReference>
<dbReference type="Proteomes" id="UP000245539">
    <property type="component" value="Unassembled WGS sequence"/>
</dbReference>
<reference evidence="2 3" key="1">
    <citation type="submission" date="2018-05" db="EMBL/GenBank/DDBJ databases">
        <title>Leucothrix arctica sp. nov., isolated from Arctic seawater.</title>
        <authorList>
            <person name="Choi A."/>
            <person name="Baek K."/>
        </authorList>
    </citation>
    <scope>NUCLEOTIDE SEQUENCE [LARGE SCALE GENOMIC DNA]</scope>
    <source>
        <strain evidence="2 3">JCM 18388</strain>
    </source>
</reference>
<evidence type="ECO:0000313" key="2">
    <source>
        <dbReference type="EMBL" id="PWR00403.1"/>
    </source>
</evidence>
<comment type="caution">
    <text evidence="2">The sequence shown here is derived from an EMBL/GenBank/DDBJ whole genome shotgun (WGS) entry which is preliminary data.</text>
</comment>
<evidence type="ECO:0000313" key="3">
    <source>
        <dbReference type="Proteomes" id="UP000245539"/>
    </source>
</evidence>
<dbReference type="Gene3D" id="3.30.750.24">
    <property type="entry name" value="STAS domain"/>
    <property type="match status" value="1"/>
</dbReference>
<dbReference type="Pfam" id="PF13466">
    <property type="entry name" value="STAS_2"/>
    <property type="match status" value="1"/>
</dbReference>